<keyword evidence="1" id="KW-1133">Transmembrane helix</keyword>
<dbReference type="AlphaFoldDB" id="A0A6C0B842"/>
<proteinExistence type="predicted"/>
<feature type="transmembrane region" description="Helical" evidence="1">
    <location>
        <begin position="332"/>
        <end position="352"/>
    </location>
</feature>
<evidence type="ECO:0008006" key="3">
    <source>
        <dbReference type="Google" id="ProtNLM"/>
    </source>
</evidence>
<reference evidence="2" key="1">
    <citation type="journal article" date="2020" name="Nature">
        <title>Giant virus diversity and host interactions through global metagenomics.</title>
        <authorList>
            <person name="Schulz F."/>
            <person name="Roux S."/>
            <person name="Paez-Espino D."/>
            <person name="Jungbluth S."/>
            <person name="Walsh D.A."/>
            <person name="Denef V.J."/>
            <person name="McMahon K.D."/>
            <person name="Konstantinidis K.T."/>
            <person name="Eloe-Fadrosh E.A."/>
            <person name="Kyrpides N.C."/>
            <person name="Woyke T."/>
        </authorList>
    </citation>
    <scope>NUCLEOTIDE SEQUENCE</scope>
    <source>
        <strain evidence="2">GVMAG-M-3300010158-55</strain>
    </source>
</reference>
<accession>A0A6C0B842</accession>
<dbReference type="EMBL" id="MN739096">
    <property type="protein sequence ID" value="QHS88407.1"/>
    <property type="molecule type" value="Genomic_DNA"/>
</dbReference>
<name>A0A6C0B842_9ZZZZ</name>
<organism evidence="2">
    <name type="scientific">viral metagenome</name>
    <dbReference type="NCBI Taxonomy" id="1070528"/>
    <lineage>
        <taxon>unclassified sequences</taxon>
        <taxon>metagenomes</taxon>
        <taxon>organismal metagenomes</taxon>
    </lineage>
</organism>
<evidence type="ECO:0000313" key="2">
    <source>
        <dbReference type="EMBL" id="QHS88407.1"/>
    </source>
</evidence>
<dbReference type="Gene3D" id="3.30.470.20">
    <property type="entry name" value="ATP-grasp fold, B domain"/>
    <property type="match status" value="1"/>
</dbReference>
<evidence type="ECO:0000256" key="1">
    <source>
        <dbReference type="SAM" id="Phobius"/>
    </source>
</evidence>
<keyword evidence="1" id="KW-0472">Membrane</keyword>
<protein>
    <recommendedName>
        <fullName evidence="3">ATP-grasp domain-containing protein</fullName>
    </recommendedName>
</protein>
<keyword evidence="1" id="KW-0812">Transmembrane</keyword>
<sequence>MIKSIKKYDKQYTDFLRIFNPYSSFPYKLHPDIPKFDIVAYNQNPNHQFVYDKLFVATSQTMAAGTLQDAKEAQYPIFIKPRYGHKTASSKDCYKIASPEELKPFLNKKEMMWSEFVNAKESMTDFFLINGEIVYQVTYIYSEKQNGFADDWKFISPDNEPPPEIVEWVNRYMVGYTGPVNVQYRSTKIIEVGLRFARSGIYLESTHNEKLISTINRAWETKTWTYKNESDLRFKPYYSFKCWSAFPILCLLPQHFVDMVMKYNGCMPFYEYYFEPTGKRSIIFFQFLHEDFEKGMKTKKQLETYMYILSISIMVLILVSIYLLLMKKNYEYALYIVFFFFLLGLDNSLDVLCNQITHQKQFVL</sequence>
<dbReference type="SUPFAM" id="SSF56059">
    <property type="entry name" value="Glutathione synthetase ATP-binding domain-like"/>
    <property type="match status" value="1"/>
</dbReference>
<feature type="transmembrane region" description="Helical" evidence="1">
    <location>
        <begin position="304"/>
        <end position="326"/>
    </location>
</feature>